<proteinExistence type="inferred from homology"/>
<evidence type="ECO:0000313" key="12">
    <source>
        <dbReference type="EMBL" id="RDS78468.1"/>
    </source>
</evidence>
<evidence type="ECO:0000256" key="1">
    <source>
        <dbReference type="ARBA" id="ARBA00004571"/>
    </source>
</evidence>
<dbReference type="EMBL" id="QRBB01000001">
    <property type="protein sequence ID" value="RDS78468.1"/>
    <property type="molecule type" value="Genomic_DNA"/>
</dbReference>
<evidence type="ECO:0000259" key="10">
    <source>
        <dbReference type="Pfam" id="PF00593"/>
    </source>
</evidence>
<sequence length="878" mass="95315">MALSGQAAYAQDATEEEDAVGETIVVTGIRASLEDAINTKRNADAIVDAISAEDIGKFPDRNVAESLQRVPGVVTNREFGEGERVSLRGLAPNQTRTLVNGHAVATADWFVLDQQAATRNFNYLVLPSDVVGELQVFKSPTADIEEGGIGGTINVLTRKPLDIDPFVATISVEGAYTEKADSLDPQVSGVVSWSNPAGTFGVLAAGVYQKRNIRRDGFEILGYDSALDPSGQELQVPTLIGSALFLQERERYGGNLELQFRPTDQIEFGISGLWTRFNANNTNYNYLGWPARSGLGGTSGVTLTDTQVEGDTVVAGRIEGIAGASGFGQVYDIFDREAFAETRYIAGNWSYATDGGLTVSGQAGYTDAQGDTVRQPFVEFLGSSDFSFDLTGRAPIVSFDTVDPTNPDDLAFEFASNHSIGNDDSEIFAYLDFEQELDLGVLQAVKTGFKYTEHDRATDFQATTYGDFFVPFRDGGCGGVCTPSSFGNDQTPADYAEKIALPGSLTDFFLPTPSLIRDQIGAFPAASERLPLYSEIFSVNEKTYGGYVMGKFGGDGWRGNAGVRIVHTDQTSSGYIQGAEGEGQVSNAYGDFLPVTEERGYTDILPSLNMTFDLTDNFILRAAAARTLTRPDFTDIAPRVTLNPGALTGSGGSADVEPYRANQFDLSFEYYLPNRGLLAMALYYKDVSNFVTDRVSNESFAVETAAPDQSRCVPTPGSTNPDLYDCQFSINRRANGGSAEVKGVELIAQMPVYGNFGINANYSYSDAETDNGDPVPGNSKHALQAGAYYEDSFVSAQVTYNWRDDFFITLDRATSLNQKSFGSLDASLDLRVTEFATLTFDAVNLTNEKIVQFAGEEFRPRAIYDNGRYFFFGARFEY</sequence>
<keyword evidence="5 9" id="KW-0798">TonB box</keyword>
<dbReference type="InterPro" id="IPR012910">
    <property type="entry name" value="Plug_dom"/>
</dbReference>
<dbReference type="PROSITE" id="PS52016">
    <property type="entry name" value="TONB_DEPENDENT_REC_3"/>
    <property type="match status" value="1"/>
</dbReference>
<keyword evidence="6 8" id="KW-0472">Membrane</keyword>
<dbReference type="AlphaFoldDB" id="A0A395LN49"/>
<evidence type="ECO:0000256" key="2">
    <source>
        <dbReference type="ARBA" id="ARBA00022448"/>
    </source>
</evidence>
<comment type="subcellular location">
    <subcellularLocation>
        <location evidence="1 8">Cell outer membrane</location>
        <topology evidence="1 8">Multi-pass membrane protein</topology>
    </subcellularLocation>
</comment>
<dbReference type="PANTHER" id="PTHR40980:SF3">
    <property type="entry name" value="TONB-DEPENDENT RECEPTOR-LIKE BETA-BARREL DOMAIN-CONTAINING PROTEIN"/>
    <property type="match status" value="1"/>
</dbReference>
<keyword evidence="12" id="KW-0675">Receptor</keyword>
<keyword evidence="13" id="KW-1185">Reference proteome</keyword>
<dbReference type="Pfam" id="PF00593">
    <property type="entry name" value="TonB_dep_Rec_b-barrel"/>
    <property type="match status" value="1"/>
</dbReference>
<dbReference type="Gene3D" id="2.40.170.20">
    <property type="entry name" value="TonB-dependent receptor, beta-barrel domain"/>
    <property type="match status" value="1"/>
</dbReference>
<accession>A0A395LN49</accession>
<organism evidence="12 13">
    <name type="scientific">Alteriqipengyuania lutimaris</name>
    <dbReference type="NCBI Taxonomy" id="1538146"/>
    <lineage>
        <taxon>Bacteria</taxon>
        <taxon>Pseudomonadati</taxon>
        <taxon>Pseudomonadota</taxon>
        <taxon>Alphaproteobacteria</taxon>
        <taxon>Sphingomonadales</taxon>
        <taxon>Erythrobacteraceae</taxon>
        <taxon>Alteriqipengyuania</taxon>
    </lineage>
</organism>
<evidence type="ECO:0000256" key="3">
    <source>
        <dbReference type="ARBA" id="ARBA00022452"/>
    </source>
</evidence>
<evidence type="ECO:0000259" key="11">
    <source>
        <dbReference type="Pfam" id="PF07715"/>
    </source>
</evidence>
<dbReference type="InterPro" id="IPR039426">
    <property type="entry name" value="TonB-dep_rcpt-like"/>
</dbReference>
<dbReference type="Proteomes" id="UP000254101">
    <property type="component" value="Unassembled WGS sequence"/>
</dbReference>
<dbReference type="InterPro" id="IPR036942">
    <property type="entry name" value="Beta-barrel_TonB_sf"/>
</dbReference>
<evidence type="ECO:0000256" key="7">
    <source>
        <dbReference type="ARBA" id="ARBA00023237"/>
    </source>
</evidence>
<dbReference type="CDD" id="cd01347">
    <property type="entry name" value="ligand_gated_channel"/>
    <property type="match status" value="1"/>
</dbReference>
<feature type="domain" description="TonB-dependent receptor-like beta-barrel" evidence="10">
    <location>
        <begin position="365"/>
        <end position="845"/>
    </location>
</feature>
<dbReference type="PANTHER" id="PTHR40980">
    <property type="entry name" value="PLUG DOMAIN-CONTAINING PROTEIN"/>
    <property type="match status" value="1"/>
</dbReference>
<evidence type="ECO:0000313" key="13">
    <source>
        <dbReference type="Proteomes" id="UP000254101"/>
    </source>
</evidence>
<name>A0A395LN49_9SPHN</name>
<dbReference type="OrthoDB" id="5476657at2"/>
<evidence type="ECO:0000256" key="5">
    <source>
        <dbReference type="ARBA" id="ARBA00023077"/>
    </source>
</evidence>
<dbReference type="NCBIfam" id="TIGR01782">
    <property type="entry name" value="TonB-Xanth-Caul"/>
    <property type="match status" value="1"/>
</dbReference>
<dbReference type="GO" id="GO:0009279">
    <property type="term" value="C:cell outer membrane"/>
    <property type="evidence" value="ECO:0007669"/>
    <property type="project" value="UniProtKB-SubCell"/>
</dbReference>
<dbReference type="InterPro" id="IPR010104">
    <property type="entry name" value="TonB_rcpt_bac"/>
</dbReference>
<protein>
    <submittedName>
        <fullName evidence="12">TonB-dependent receptor</fullName>
    </submittedName>
</protein>
<keyword evidence="3 8" id="KW-1134">Transmembrane beta strand</keyword>
<comment type="caution">
    <text evidence="12">The sequence shown here is derived from an EMBL/GenBank/DDBJ whole genome shotgun (WGS) entry which is preliminary data.</text>
</comment>
<evidence type="ECO:0000256" key="9">
    <source>
        <dbReference type="RuleBase" id="RU003357"/>
    </source>
</evidence>
<comment type="similarity">
    <text evidence="8 9">Belongs to the TonB-dependent receptor family.</text>
</comment>
<dbReference type="InterPro" id="IPR000531">
    <property type="entry name" value="Beta-barrel_TonB"/>
</dbReference>
<keyword evidence="7 8" id="KW-0998">Cell outer membrane</keyword>
<feature type="domain" description="TonB-dependent receptor plug" evidence="11">
    <location>
        <begin position="40"/>
        <end position="152"/>
    </location>
</feature>
<dbReference type="InterPro" id="IPR037066">
    <property type="entry name" value="Plug_dom_sf"/>
</dbReference>
<dbReference type="SUPFAM" id="SSF56935">
    <property type="entry name" value="Porins"/>
    <property type="match status" value="1"/>
</dbReference>
<keyword evidence="4 8" id="KW-0812">Transmembrane</keyword>
<dbReference type="Gene3D" id="2.170.130.10">
    <property type="entry name" value="TonB-dependent receptor, plug domain"/>
    <property type="match status" value="1"/>
</dbReference>
<keyword evidence="2 8" id="KW-0813">Transport</keyword>
<dbReference type="Pfam" id="PF07715">
    <property type="entry name" value="Plug"/>
    <property type="match status" value="1"/>
</dbReference>
<reference evidence="12 13" key="1">
    <citation type="submission" date="2018-07" db="EMBL/GenBank/DDBJ databases">
        <title>Erythrobacter nanhaiensis sp. nov., a novel member of the genus Erythrobacter isolated from the South China Sea.</title>
        <authorList>
            <person name="Chen X."/>
            <person name="Liu J."/>
        </authorList>
    </citation>
    <scope>NUCLEOTIDE SEQUENCE [LARGE SCALE GENOMIC DNA]</scope>
    <source>
        <strain evidence="12 13">S-5</strain>
    </source>
</reference>
<evidence type="ECO:0000256" key="4">
    <source>
        <dbReference type="ARBA" id="ARBA00022692"/>
    </source>
</evidence>
<gene>
    <name evidence="12" type="ORF">DL238_00875</name>
</gene>
<evidence type="ECO:0000256" key="8">
    <source>
        <dbReference type="PROSITE-ProRule" id="PRU01360"/>
    </source>
</evidence>
<evidence type="ECO:0000256" key="6">
    <source>
        <dbReference type="ARBA" id="ARBA00023136"/>
    </source>
</evidence>